<dbReference type="GO" id="GO:0005886">
    <property type="term" value="C:plasma membrane"/>
    <property type="evidence" value="ECO:0007669"/>
    <property type="project" value="TreeGrafter"/>
</dbReference>
<keyword evidence="1 4" id="KW-0479">Metal-binding</keyword>
<dbReference type="SUPFAM" id="SSF57716">
    <property type="entry name" value="Glucocorticoid receptor-like (DNA-binding domain)"/>
    <property type="match status" value="1"/>
</dbReference>
<evidence type="ECO:0000313" key="7">
    <source>
        <dbReference type="EMBL" id="PAA54257.1"/>
    </source>
</evidence>
<keyword evidence="3 4" id="KW-0440">LIM domain</keyword>
<dbReference type="GO" id="GO:0015629">
    <property type="term" value="C:actin cytoskeleton"/>
    <property type="evidence" value="ECO:0007669"/>
    <property type="project" value="TreeGrafter"/>
</dbReference>
<dbReference type="SMART" id="SM00132">
    <property type="entry name" value="LIM"/>
    <property type="match status" value="2"/>
</dbReference>
<evidence type="ECO:0000256" key="4">
    <source>
        <dbReference type="PROSITE-ProRule" id="PRU00125"/>
    </source>
</evidence>
<dbReference type="EMBL" id="NIVC01002943">
    <property type="protein sequence ID" value="PAA54257.1"/>
    <property type="molecule type" value="Genomic_DNA"/>
</dbReference>
<feature type="compositionally biased region" description="Polar residues" evidence="5">
    <location>
        <begin position="454"/>
        <end position="465"/>
    </location>
</feature>
<dbReference type="GO" id="GO:0051017">
    <property type="term" value="P:actin filament bundle assembly"/>
    <property type="evidence" value="ECO:0007669"/>
    <property type="project" value="TreeGrafter"/>
</dbReference>
<feature type="compositionally biased region" description="Low complexity" evidence="5">
    <location>
        <begin position="394"/>
        <end position="408"/>
    </location>
</feature>
<feature type="region of interest" description="Disordered" evidence="5">
    <location>
        <begin position="147"/>
        <end position="410"/>
    </location>
</feature>
<evidence type="ECO:0000256" key="2">
    <source>
        <dbReference type="ARBA" id="ARBA00022833"/>
    </source>
</evidence>
<evidence type="ECO:0000256" key="1">
    <source>
        <dbReference type="ARBA" id="ARBA00022723"/>
    </source>
</evidence>
<dbReference type="Proteomes" id="UP000215902">
    <property type="component" value="Unassembled WGS sequence"/>
</dbReference>
<feature type="compositionally biased region" description="Basic and acidic residues" evidence="5">
    <location>
        <begin position="240"/>
        <end position="251"/>
    </location>
</feature>
<dbReference type="PROSITE" id="PS00478">
    <property type="entry name" value="LIM_DOMAIN_1"/>
    <property type="match status" value="1"/>
</dbReference>
<feature type="compositionally biased region" description="Low complexity" evidence="5">
    <location>
        <begin position="270"/>
        <end position="280"/>
    </location>
</feature>
<comment type="caution">
    <text evidence="7">The sequence shown here is derived from an EMBL/GenBank/DDBJ whole genome shotgun (WGS) entry which is preliminary data.</text>
</comment>
<protein>
    <recommendedName>
        <fullName evidence="6">LIM zinc-binding domain-containing protein</fullName>
    </recommendedName>
</protein>
<dbReference type="Gene3D" id="2.10.110.10">
    <property type="entry name" value="Cysteine Rich Protein"/>
    <property type="match status" value="2"/>
</dbReference>
<dbReference type="GO" id="GO:0030032">
    <property type="term" value="P:lamellipodium assembly"/>
    <property type="evidence" value="ECO:0007669"/>
    <property type="project" value="TreeGrafter"/>
</dbReference>
<dbReference type="PROSITE" id="PS50023">
    <property type="entry name" value="LIM_DOMAIN_2"/>
    <property type="match status" value="1"/>
</dbReference>
<evidence type="ECO:0000256" key="5">
    <source>
        <dbReference type="SAM" id="MobiDB-lite"/>
    </source>
</evidence>
<dbReference type="GO" id="GO:0051015">
    <property type="term" value="F:actin filament binding"/>
    <property type="evidence" value="ECO:0007669"/>
    <property type="project" value="TreeGrafter"/>
</dbReference>
<feature type="compositionally biased region" description="Basic and acidic residues" evidence="5">
    <location>
        <begin position="166"/>
        <end position="175"/>
    </location>
</feature>
<evidence type="ECO:0000313" key="8">
    <source>
        <dbReference type="Proteomes" id="UP000215902"/>
    </source>
</evidence>
<reference evidence="7 8" key="1">
    <citation type="submission" date="2017-06" db="EMBL/GenBank/DDBJ databases">
        <title>A platform for efficient transgenesis in Macrostomum lignano, a flatworm model organism for stem cell research.</title>
        <authorList>
            <person name="Berezikov E."/>
        </authorList>
    </citation>
    <scope>NUCLEOTIDE SEQUENCE [LARGE SCALE GENOMIC DNA]</scope>
    <source>
        <strain evidence="7">DV1</strain>
        <tissue evidence="7">Whole organism</tissue>
    </source>
</reference>
<keyword evidence="8" id="KW-1185">Reference proteome</keyword>
<dbReference type="Pfam" id="PF00412">
    <property type="entry name" value="LIM"/>
    <property type="match status" value="2"/>
</dbReference>
<dbReference type="AlphaFoldDB" id="A0A267E048"/>
<evidence type="ECO:0000259" key="6">
    <source>
        <dbReference type="PROSITE" id="PS50023"/>
    </source>
</evidence>
<feature type="region of interest" description="Disordered" evidence="5">
    <location>
        <begin position="427"/>
        <end position="512"/>
    </location>
</feature>
<name>A0A267E048_9PLAT</name>
<dbReference type="OrthoDB" id="1746725at2759"/>
<dbReference type="InterPro" id="IPR001781">
    <property type="entry name" value="Znf_LIM"/>
</dbReference>
<accession>A0A267E048</accession>
<proteinExistence type="predicted"/>
<sequence length="512" mass="54239">MKVLCLVCSKRCKGEVLRVQDQYVHRGCFTCSQCQRSLERGGFFLRDGRLFCPDDFARLHGVRCRGCGGSAAGEVATAMGATFHPACFRCHSCQTAFSPGDRVVLCPERDVFLCRPCAQGETSLRQPLSVATGDDLSNGGVIVPTAAAVAASEPPPTTASGSSRRHSNDDFDGSTRRNLLGSVDGLSNSGAKTSGVLGNATESVGGAGGRKNGGLAPTPPRLGSGPQRRARSYLSIQSEMEARLPPSDRYRRGLSPCGSVRSLSPRRQLQKQQQQQQQQQHFHVPQPPPSRSTMSITTAPSTPGSLASVSRRSRSIATSRPGSVGGQRRRRSPSASADEDEADPVLLSQFPGASRPDLSRPAPIERDDWPCPPLPALLPERRRRCRDRQRSPDDAAAANAGDGRSASSQLATRQLATGRLELGGLGSALLLPDSGQRDGDARSSGGLSMRFSPSVDSSLHSQPRQQPWPEPEAPIGSPADDRRSLSSAASPRPGYTMGLLTDGAGSGTLRTG</sequence>
<dbReference type="InterPro" id="IPR051618">
    <property type="entry name" value="Actin-binding_LIM"/>
</dbReference>
<organism evidence="7 8">
    <name type="scientific">Macrostomum lignano</name>
    <dbReference type="NCBI Taxonomy" id="282301"/>
    <lineage>
        <taxon>Eukaryota</taxon>
        <taxon>Metazoa</taxon>
        <taxon>Spiralia</taxon>
        <taxon>Lophotrochozoa</taxon>
        <taxon>Platyhelminthes</taxon>
        <taxon>Rhabditophora</taxon>
        <taxon>Macrostomorpha</taxon>
        <taxon>Macrostomida</taxon>
        <taxon>Macrostomidae</taxon>
        <taxon>Macrostomum</taxon>
    </lineage>
</organism>
<evidence type="ECO:0000256" key="3">
    <source>
        <dbReference type="ARBA" id="ARBA00023038"/>
    </source>
</evidence>
<dbReference type="CDD" id="cd09327">
    <property type="entry name" value="LIM1_abLIM"/>
    <property type="match status" value="1"/>
</dbReference>
<dbReference type="STRING" id="282301.A0A267E048"/>
<dbReference type="GO" id="GO:0046872">
    <property type="term" value="F:metal ion binding"/>
    <property type="evidence" value="ECO:0007669"/>
    <property type="project" value="UniProtKB-KW"/>
</dbReference>
<dbReference type="PANTHER" id="PTHR24213:SF17">
    <property type="entry name" value="DEMATIN"/>
    <property type="match status" value="1"/>
</dbReference>
<feature type="compositionally biased region" description="Polar residues" evidence="5">
    <location>
        <begin position="291"/>
        <end position="321"/>
    </location>
</feature>
<dbReference type="PANTHER" id="PTHR24213">
    <property type="entry name" value="ACTIN-BINDING LIM PROTEIN"/>
    <property type="match status" value="1"/>
</dbReference>
<feature type="domain" description="LIM zinc-binding" evidence="6">
    <location>
        <begin position="3"/>
        <end position="62"/>
    </location>
</feature>
<gene>
    <name evidence="7" type="ORF">BOX15_Mlig017382g4</name>
</gene>
<keyword evidence="2 4" id="KW-0862">Zinc</keyword>